<evidence type="ECO:0000313" key="2">
    <source>
        <dbReference type="Proteomes" id="UP001060085"/>
    </source>
</evidence>
<name>A0ACC0ACQ7_CATRO</name>
<keyword evidence="2" id="KW-1185">Reference proteome</keyword>
<gene>
    <name evidence="1" type="ORF">M9H77_27164</name>
</gene>
<dbReference type="EMBL" id="CM044706">
    <property type="protein sequence ID" value="KAI5658371.1"/>
    <property type="molecule type" value="Genomic_DNA"/>
</dbReference>
<sequence length="252" mass="28441">MSTKQTAVDDFDYPKFCDKLLFSAAFSHGVAVFLTVTFPTVFAFLFGIPQSNNNNGFHESFNDPVYIRLLIHTLIPFVYFVFFKTRFPDLRKPKSDSYRKYDYGVGIMVLFSLIYVYAYNIMKENFMAVMGLTAVLSVVLSCVKLFASTEDSLNLSCWFMAASIVSGYSLIFSGYWKAAVWALYPAVLVLVSTVATQLLENEEGIRRVFEKILSEKDNCLAKLNQENEVKLGATPTPTTTTTLPAQEEKEQS</sequence>
<protein>
    <submittedName>
        <fullName evidence="1">Uncharacterized protein</fullName>
    </submittedName>
</protein>
<evidence type="ECO:0000313" key="1">
    <source>
        <dbReference type="EMBL" id="KAI5658371.1"/>
    </source>
</evidence>
<comment type="caution">
    <text evidence="1">The sequence shown here is derived from an EMBL/GenBank/DDBJ whole genome shotgun (WGS) entry which is preliminary data.</text>
</comment>
<organism evidence="1 2">
    <name type="scientific">Catharanthus roseus</name>
    <name type="common">Madagascar periwinkle</name>
    <name type="synonym">Vinca rosea</name>
    <dbReference type="NCBI Taxonomy" id="4058"/>
    <lineage>
        <taxon>Eukaryota</taxon>
        <taxon>Viridiplantae</taxon>
        <taxon>Streptophyta</taxon>
        <taxon>Embryophyta</taxon>
        <taxon>Tracheophyta</taxon>
        <taxon>Spermatophyta</taxon>
        <taxon>Magnoliopsida</taxon>
        <taxon>eudicotyledons</taxon>
        <taxon>Gunneridae</taxon>
        <taxon>Pentapetalae</taxon>
        <taxon>asterids</taxon>
        <taxon>lamiids</taxon>
        <taxon>Gentianales</taxon>
        <taxon>Apocynaceae</taxon>
        <taxon>Rauvolfioideae</taxon>
        <taxon>Vinceae</taxon>
        <taxon>Catharanthinae</taxon>
        <taxon>Catharanthus</taxon>
    </lineage>
</organism>
<accession>A0ACC0ACQ7</accession>
<dbReference type="Proteomes" id="UP001060085">
    <property type="component" value="Linkage Group LG06"/>
</dbReference>
<reference evidence="2" key="1">
    <citation type="journal article" date="2023" name="Nat. Plants">
        <title>Single-cell RNA sequencing provides a high-resolution roadmap for understanding the multicellular compartmentation of specialized metabolism.</title>
        <authorList>
            <person name="Sun S."/>
            <person name="Shen X."/>
            <person name="Li Y."/>
            <person name="Li Y."/>
            <person name="Wang S."/>
            <person name="Li R."/>
            <person name="Zhang H."/>
            <person name="Shen G."/>
            <person name="Guo B."/>
            <person name="Wei J."/>
            <person name="Xu J."/>
            <person name="St-Pierre B."/>
            <person name="Chen S."/>
            <person name="Sun C."/>
        </authorList>
    </citation>
    <scope>NUCLEOTIDE SEQUENCE [LARGE SCALE GENOMIC DNA]</scope>
</reference>
<proteinExistence type="predicted"/>